<keyword evidence="2" id="KW-1185">Reference proteome</keyword>
<dbReference type="EMBL" id="CM047736">
    <property type="protein sequence ID" value="KAJ0052884.1"/>
    <property type="molecule type" value="Genomic_DNA"/>
</dbReference>
<sequence length="320" mass="35156">MGKPSLSSLSFCSLLFFSRSATKIASEFVVNSTQDFTSLCSKGLVIEAFNTFKCEIWSEPNLFSHLIQSCTLKNSLSLAKQLHSLIVTSGCSSDKFICNHLLNMYSKFGQTQTVAALFGIMPRKNIMSCNILINAYMQSGDLESARKLFEDMPERNIATWNAMVAGLIQFEFNEEGLRLLSEMHQDGVLPDGFTLGSALRGCAGLRGLYAGRQVHGYLVKCGFEMDLVVGSSLAHMYMKSGSLDEGEKVITSMPIRNVVAWNTLIAGKAQNGYSEGVLDQYSLMKMASFRPNKITFVSVISSCSDLATLGQEVITVKMIK</sequence>
<dbReference type="Proteomes" id="UP001163603">
    <property type="component" value="Chromosome 1"/>
</dbReference>
<comment type="caution">
    <text evidence="1">The sequence shown here is derived from an EMBL/GenBank/DDBJ whole genome shotgun (WGS) entry which is preliminary data.</text>
</comment>
<reference evidence="2" key="1">
    <citation type="journal article" date="2023" name="G3 (Bethesda)">
        <title>Genome assembly and association tests identify interacting loci associated with vigor, precocity, and sex in interspecific pistachio rootstocks.</title>
        <authorList>
            <person name="Palmer W."/>
            <person name="Jacygrad E."/>
            <person name="Sagayaradj S."/>
            <person name="Cavanaugh K."/>
            <person name="Han R."/>
            <person name="Bertier L."/>
            <person name="Beede B."/>
            <person name="Kafkas S."/>
            <person name="Golino D."/>
            <person name="Preece J."/>
            <person name="Michelmore R."/>
        </authorList>
    </citation>
    <scope>NUCLEOTIDE SEQUENCE [LARGE SCALE GENOMIC DNA]</scope>
</reference>
<protein>
    <submittedName>
        <fullName evidence="1">Uncharacterized protein</fullName>
    </submittedName>
</protein>
<evidence type="ECO:0000313" key="2">
    <source>
        <dbReference type="Proteomes" id="UP001163603"/>
    </source>
</evidence>
<proteinExistence type="predicted"/>
<organism evidence="1 2">
    <name type="scientific">Pistacia integerrima</name>
    <dbReference type="NCBI Taxonomy" id="434235"/>
    <lineage>
        <taxon>Eukaryota</taxon>
        <taxon>Viridiplantae</taxon>
        <taxon>Streptophyta</taxon>
        <taxon>Embryophyta</taxon>
        <taxon>Tracheophyta</taxon>
        <taxon>Spermatophyta</taxon>
        <taxon>Magnoliopsida</taxon>
        <taxon>eudicotyledons</taxon>
        <taxon>Gunneridae</taxon>
        <taxon>Pentapetalae</taxon>
        <taxon>rosids</taxon>
        <taxon>malvids</taxon>
        <taxon>Sapindales</taxon>
        <taxon>Anacardiaceae</taxon>
        <taxon>Pistacia</taxon>
    </lineage>
</organism>
<accession>A0ACC0ZIM1</accession>
<gene>
    <name evidence="1" type="ORF">Pint_02448</name>
</gene>
<evidence type="ECO:0000313" key="1">
    <source>
        <dbReference type="EMBL" id="KAJ0052884.1"/>
    </source>
</evidence>
<name>A0ACC0ZIM1_9ROSI</name>